<gene>
    <name evidence="1" type="ORF">V4839_15435</name>
</gene>
<organism evidence="1 2">
    <name type="scientific">Lelliottia amnigena</name>
    <name type="common">Enterobacter amnigenus</name>
    <dbReference type="NCBI Taxonomy" id="61646"/>
    <lineage>
        <taxon>Bacteria</taxon>
        <taxon>Pseudomonadati</taxon>
        <taxon>Pseudomonadota</taxon>
        <taxon>Gammaproteobacteria</taxon>
        <taxon>Enterobacterales</taxon>
        <taxon>Enterobacteriaceae</taxon>
        <taxon>Lelliottia</taxon>
    </lineage>
</organism>
<protein>
    <recommendedName>
        <fullName evidence="3">Chitinase</fullName>
    </recommendedName>
</protein>
<proteinExistence type="predicted"/>
<dbReference type="Gene3D" id="1.10.530.10">
    <property type="match status" value="1"/>
</dbReference>
<sequence length="812" mass="93124">MNIRYPVRKADGRDYKNYDELLTDIRKNAHGWWLLGISRYWHGGIHIGTSSSPASVLNQDTPEKSVPLQFMMGGEVVAWRVNRDYAAIECYQERPLRQSGTFVLVKSVYKPDEQDESSWLTLYQLYMHIAPLSEFPKRPLYRVTQKGHGVRMRKHSRHDDSREIVPDVLANKHGHARTLMQGDTLAVLQQKSFLLEHRPEPFALVQRLQDGKPAGDLFWVSMRPEYLEPDGECYVCLPDWMHHALNHDAFDDVVVPSAPLKVMVKAGDPVGFLGAQDLADEDNYPQIITTDYKAHIELLSLDEHVPDVVANVKGIKTGKQFIKLKLKRPLYLRNGDGEESTFEQMSAITRADAGKIIPRDATYPFTDKTGVTYFQIRPHTWMHQDDVEQLSQHDLAGLNFDCIKAEHTTDFTRTLDERWVIDALKSISSHFDSEKGPASAQAKMFYDSLIHNAENRRPPDPYPDKSQDELLFGALHTNQMNIPEYARRLIVKHDSDWHSTREDTRWSSVFKVRDESPVVQLANGGFLDATRWMDKVPPFASQRSVWHFHPLEFLEAINPKGNCACGRDITLDELCDIAPKADKDILAQYLPAFNDGFREFGIISCREKAHFLAQCCHESGGLTLTKEFGGTRASYAPWYGRGLIQLTWQEVYTKYGAYVGEDFESDDASRNKIAQYPHCVRSAFWFYCVNKNVSKHAKNDDFNMVTALINGGFNGYNDRLKYFNRAVSVFKAEHLNILKKEAGFSFEDSEIYNYRVYSYSWGRYHDPLRNESGTDKDKTEALKAYRRAVTLYERRGDARKVTDIESKINALG</sequence>
<dbReference type="EMBL" id="JAZKLI010000001">
    <property type="protein sequence ID" value="MEE9684851.1"/>
    <property type="molecule type" value="Genomic_DNA"/>
</dbReference>
<name>A0ABU7UEY8_LELAM</name>
<dbReference type="InterPro" id="IPR023346">
    <property type="entry name" value="Lysozyme-like_dom_sf"/>
</dbReference>
<dbReference type="RefSeq" id="WP_331390088.1">
    <property type="nucleotide sequence ID" value="NZ_JAZKLB010000001.1"/>
</dbReference>
<keyword evidence="2" id="KW-1185">Reference proteome</keyword>
<evidence type="ECO:0000313" key="2">
    <source>
        <dbReference type="Proteomes" id="UP001335910"/>
    </source>
</evidence>
<comment type="caution">
    <text evidence="1">The sequence shown here is derived from an EMBL/GenBank/DDBJ whole genome shotgun (WGS) entry which is preliminary data.</text>
</comment>
<dbReference type="SUPFAM" id="SSF53955">
    <property type="entry name" value="Lysozyme-like"/>
    <property type="match status" value="1"/>
</dbReference>
<evidence type="ECO:0008006" key="3">
    <source>
        <dbReference type="Google" id="ProtNLM"/>
    </source>
</evidence>
<accession>A0ABU7UEY8</accession>
<evidence type="ECO:0000313" key="1">
    <source>
        <dbReference type="EMBL" id="MEE9684851.1"/>
    </source>
</evidence>
<dbReference type="Proteomes" id="UP001335910">
    <property type="component" value="Unassembled WGS sequence"/>
</dbReference>
<reference evidence="1 2" key="1">
    <citation type="submission" date="2023-10" db="EMBL/GenBank/DDBJ databases">
        <title>Wastewater isolates of ESBL- and carbapenemase-producing Gram-negative bacteria from New Zealand.</title>
        <authorList>
            <person name="Straub C."/>
            <person name="Weaver L."/>
            <person name="Cornelius A."/>
            <person name="Mcgill E."/>
            <person name="Dyet K."/>
            <person name="White L."/>
            <person name="Pattis I."/>
        </authorList>
    </citation>
    <scope>NUCLEOTIDE SEQUENCE [LARGE SCALE GENOMIC DNA]</scope>
    <source>
        <strain evidence="1 2">ESBL35</strain>
    </source>
</reference>